<dbReference type="CDD" id="cd00075">
    <property type="entry name" value="HATPase"/>
    <property type="match status" value="1"/>
</dbReference>
<reference evidence="11" key="1">
    <citation type="journal article" date="2019" name="Int. J. Syst. Evol. Microbiol.">
        <title>The Global Catalogue of Microorganisms (GCM) 10K type strain sequencing project: providing services to taxonomists for standard genome sequencing and annotation.</title>
        <authorList>
            <consortium name="The Broad Institute Genomics Platform"/>
            <consortium name="The Broad Institute Genome Sequencing Center for Infectious Disease"/>
            <person name="Wu L."/>
            <person name="Ma J."/>
        </authorList>
    </citation>
    <scope>NUCLEOTIDE SEQUENCE [LARGE SCALE GENOMIC DNA]</scope>
    <source>
        <strain evidence="11">CGMCC 1.15342</strain>
    </source>
</reference>
<dbReference type="PANTHER" id="PTHR43711:SF26">
    <property type="entry name" value="SENSOR HISTIDINE KINASE RCSC"/>
    <property type="match status" value="1"/>
</dbReference>
<evidence type="ECO:0000259" key="7">
    <source>
        <dbReference type="PROSITE" id="PS50109"/>
    </source>
</evidence>
<dbReference type="GO" id="GO:0016301">
    <property type="term" value="F:kinase activity"/>
    <property type="evidence" value="ECO:0007669"/>
    <property type="project" value="UniProtKB-KW"/>
</dbReference>
<evidence type="ECO:0000256" key="2">
    <source>
        <dbReference type="ARBA" id="ARBA00012438"/>
    </source>
</evidence>
<sequence length="404" mass="44893">MMDTAKLLKAIIENAIDGIITIDRYGIVESINPAALKLFGYEPGEVIGNNVSMLMPEPDHSNHDQYIQNYHRTGEKKIIGIGREVRGLRKDGSTFPFRLAVSEVHYENKTAFTGFVHDLSKEKEAEEKLLQHMEELEATVSNRTKDLIKLVSELEKAKSEVSLSLEKEKELNQLKSRFVSMASHEFRTPLSAVQLSASLIEKYLEKTDSANVLKHTARIKGSVQLLTSILNDFLSLERLEAGNVSANQQEINLVRLAEEITEEMQLICKTNQHIVYQHTGSSGTFVLDANLLKNCIINLISNAIKYSGENTFIEFNTEIKGDVCTIVVKDDGIGIPLEDQKNLFEPFFRAHNTGNIPGTGLGLNIVKRYVSLMGGIVSCQSAQHTGTIFTLSFGNTTLPIPNGN</sequence>
<keyword evidence="4" id="KW-0808">Transferase</keyword>
<dbReference type="InterPro" id="IPR000700">
    <property type="entry name" value="PAS-assoc_C"/>
</dbReference>
<dbReference type="CDD" id="cd00130">
    <property type="entry name" value="PAS"/>
    <property type="match status" value="1"/>
</dbReference>
<dbReference type="Pfam" id="PF02518">
    <property type="entry name" value="HATPase_c"/>
    <property type="match status" value="1"/>
</dbReference>
<dbReference type="PROSITE" id="PS50113">
    <property type="entry name" value="PAC"/>
    <property type="match status" value="1"/>
</dbReference>
<dbReference type="Pfam" id="PF00989">
    <property type="entry name" value="PAS"/>
    <property type="match status" value="1"/>
</dbReference>
<dbReference type="InterPro" id="IPR050736">
    <property type="entry name" value="Sensor_HK_Regulatory"/>
</dbReference>
<dbReference type="InterPro" id="IPR003594">
    <property type="entry name" value="HATPase_dom"/>
</dbReference>
<dbReference type="InterPro" id="IPR005467">
    <property type="entry name" value="His_kinase_dom"/>
</dbReference>
<keyword evidence="3" id="KW-0597">Phosphoprotein</keyword>
<dbReference type="CDD" id="cd00082">
    <property type="entry name" value="HisKA"/>
    <property type="match status" value="1"/>
</dbReference>
<dbReference type="PROSITE" id="PS50112">
    <property type="entry name" value="PAS"/>
    <property type="match status" value="1"/>
</dbReference>
<feature type="domain" description="Histidine kinase" evidence="7">
    <location>
        <begin position="181"/>
        <end position="397"/>
    </location>
</feature>
<evidence type="ECO:0000256" key="4">
    <source>
        <dbReference type="ARBA" id="ARBA00022679"/>
    </source>
</evidence>
<dbReference type="SUPFAM" id="SSF55874">
    <property type="entry name" value="ATPase domain of HSP90 chaperone/DNA topoisomerase II/histidine kinase"/>
    <property type="match status" value="1"/>
</dbReference>
<proteinExistence type="predicted"/>
<comment type="caution">
    <text evidence="10">The sequence shown here is derived from an EMBL/GenBank/DDBJ whole genome shotgun (WGS) entry which is preliminary data.</text>
</comment>
<name>A0ABQ1L7B2_9SPHI</name>
<keyword evidence="11" id="KW-1185">Reference proteome</keyword>
<dbReference type="InterPro" id="IPR036097">
    <property type="entry name" value="HisK_dim/P_sf"/>
</dbReference>
<keyword evidence="6" id="KW-0902">Two-component regulatory system</keyword>
<gene>
    <name evidence="10" type="ORF">GCM10011386_08580</name>
</gene>
<dbReference type="SMART" id="SM00388">
    <property type="entry name" value="HisKA"/>
    <property type="match status" value="1"/>
</dbReference>
<comment type="catalytic activity">
    <reaction evidence="1">
        <text>ATP + protein L-histidine = ADP + protein N-phospho-L-histidine.</text>
        <dbReference type="EC" id="2.7.13.3"/>
    </reaction>
</comment>
<evidence type="ECO:0000313" key="11">
    <source>
        <dbReference type="Proteomes" id="UP000597338"/>
    </source>
</evidence>
<dbReference type="SMART" id="SM00091">
    <property type="entry name" value="PAS"/>
    <property type="match status" value="1"/>
</dbReference>
<evidence type="ECO:0000259" key="9">
    <source>
        <dbReference type="PROSITE" id="PS50113"/>
    </source>
</evidence>
<dbReference type="PROSITE" id="PS50109">
    <property type="entry name" value="HIS_KIN"/>
    <property type="match status" value="1"/>
</dbReference>
<dbReference type="NCBIfam" id="TIGR00229">
    <property type="entry name" value="sensory_box"/>
    <property type="match status" value="1"/>
</dbReference>
<dbReference type="InterPro" id="IPR003661">
    <property type="entry name" value="HisK_dim/P_dom"/>
</dbReference>
<dbReference type="Proteomes" id="UP000597338">
    <property type="component" value="Unassembled WGS sequence"/>
</dbReference>
<evidence type="ECO:0000256" key="5">
    <source>
        <dbReference type="ARBA" id="ARBA00022777"/>
    </source>
</evidence>
<dbReference type="InterPro" id="IPR036890">
    <property type="entry name" value="HATPase_C_sf"/>
</dbReference>
<feature type="domain" description="PAC" evidence="9">
    <location>
        <begin position="81"/>
        <end position="131"/>
    </location>
</feature>
<dbReference type="EMBL" id="BMIK01000002">
    <property type="protein sequence ID" value="GGC19019.1"/>
    <property type="molecule type" value="Genomic_DNA"/>
</dbReference>
<protein>
    <recommendedName>
        <fullName evidence="2">histidine kinase</fullName>
        <ecNumber evidence="2">2.7.13.3</ecNumber>
    </recommendedName>
</protein>
<dbReference type="Gene3D" id="3.30.450.20">
    <property type="entry name" value="PAS domain"/>
    <property type="match status" value="1"/>
</dbReference>
<dbReference type="PANTHER" id="PTHR43711">
    <property type="entry name" value="TWO-COMPONENT HISTIDINE KINASE"/>
    <property type="match status" value="1"/>
</dbReference>
<feature type="domain" description="PAS" evidence="8">
    <location>
        <begin position="4"/>
        <end position="57"/>
    </location>
</feature>
<dbReference type="EC" id="2.7.13.3" evidence="2"/>
<evidence type="ECO:0000313" key="10">
    <source>
        <dbReference type="EMBL" id="GGC19019.1"/>
    </source>
</evidence>
<dbReference type="InterPro" id="IPR035965">
    <property type="entry name" value="PAS-like_dom_sf"/>
</dbReference>
<dbReference type="Gene3D" id="3.30.565.10">
    <property type="entry name" value="Histidine kinase-like ATPase, C-terminal domain"/>
    <property type="match status" value="1"/>
</dbReference>
<evidence type="ECO:0000259" key="8">
    <source>
        <dbReference type="PROSITE" id="PS50112"/>
    </source>
</evidence>
<dbReference type="InterPro" id="IPR004358">
    <property type="entry name" value="Sig_transdc_His_kin-like_C"/>
</dbReference>
<dbReference type="Gene3D" id="1.10.287.130">
    <property type="match status" value="1"/>
</dbReference>
<dbReference type="InterPro" id="IPR000014">
    <property type="entry name" value="PAS"/>
</dbReference>
<dbReference type="InterPro" id="IPR013767">
    <property type="entry name" value="PAS_fold"/>
</dbReference>
<dbReference type="SMART" id="SM00387">
    <property type="entry name" value="HATPase_c"/>
    <property type="match status" value="1"/>
</dbReference>
<dbReference type="PRINTS" id="PR00344">
    <property type="entry name" value="BCTRLSENSOR"/>
</dbReference>
<evidence type="ECO:0000256" key="1">
    <source>
        <dbReference type="ARBA" id="ARBA00000085"/>
    </source>
</evidence>
<dbReference type="SUPFAM" id="SSF47384">
    <property type="entry name" value="Homodimeric domain of signal transducing histidine kinase"/>
    <property type="match status" value="1"/>
</dbReference>
<keyword evidence="5 10" id="KW-0418">Kinase</keyword>
<dbReference type="SUPFAM" id="SSF55785">
    <property type="entry name" value="PYP-like sensor domain (PAS domain)"/>
    <property type="match status" value="1"/>
</dbReference>
<dbReference type="Pfam" id="PF00512">
    <property type="entry name" value="HisKA"/>
    <property type="match status" value="1"/>
</dbReference>
<accession>A0ABQ1L7B2</accession>
<evidence type="ECO:0000256" key="6">
    <source>
        <dbReference type="ARBA" id="ARBA00023012"/>
    </source>
</evidence>
<organism evidence="10 11">
    <name type="scientific">Parapedobacter defluvii</name>
    <dbReference type="NCBI Taxonomy" id="2045106"/>
    <lineage>
        <taxon>Bacteria</taxon>
        <taxon>Pseudomonadati</taxon>
        <taxon>Bacteroidota</taxon>
        <taxon>Sphingobacteriia</taxon>
        <taxon>Sphingobacteriales</taxon>
        <taxon>Sphingobacteriaceae</taxon>
        <taxon>Parapedobacter</taxon>
    </lineage>
</organism>
<evidence type="ECO:0000256" key="3">
    <source>
        <dbReference type="ARBA" id="ARBA00022553"/>
    </source>
</evidence>